<evidence type="ECO:0000256" key="3">
    <source>
        <dbReference type="ARBA" id="ARBA00023180"/>
    </source>
</evidence>
<dbReference type="InterPro" id="IPR001846">
    <property type="entry name" value="VWF_type-D"/>
</dbReference>
<dbReference type="GO" id="GO:0009986">
    <property type="term" value="C:cell surface"/>
    <property type="evidence" value="ECO:0007669"/>
    <property type="project" value="TreeGrafter"/>
</dbReference>
<gene>
    <name evidence="6" type="ORF">KP79_PYT03711</name>
</gene>
<dbReference type="InterPro" id="IPR057774">
    <property type="entry name" value="D8C_UMOD/GP2/OIT3-like"/>
</dbReference>
<dbReference type="Pfam" id="PF23283">
    <property type="entry name" value="D8C_UMOD"/>
    <property type="match status" value="1"/>
</dbReference>
<comment type="caution">
    <text evidence="6">The sequence shown here is derived from an EMBL/GenBank/DDBJ whole genome shotgun (WGS) entry which is preliminary data.</text>
</comment>
<dbReference type="PROSITE" id="PS00022">
    <property type="entry name" value="EGF_1"/>
    <property type="match status" value="1"/>
</dbReference>
<feature type="signal peptide" evidence="4">
    <location>
        <begin position="1"/>
        <end position="18"/>
    </location>
</feature>
<dbReference type="Pfam" id="PF00094">
    <property type="entry name" value="VWD"/>
    <property type="match status" value="1"/>
</dbReference>
<dbReference type="FunFam" id="2.10.25.10:FF:000001">
    <property type="entry name" value="Tenascin C"/>
    <property type="match status" value="1"/>
</dbReference>
<dbReference type="AlphaFoldDB" id="A0A210PSP2"/>
<organism evidence="6 7">
    <name type="scientific">Mizuhopecten yessoensis</name>
    <name type="common">Japanese scallop</name>
    <name type="synonym">Patinopecten yessoensis</name>
    <dbReference type="NCBI Taxonomy" id="6573"/>
    <lineage>
        <taxon>Eukaryota</taxon>
        <taxon>Metazoa</taxon>
        <taxon>Spiralia</taxon>
        <taxon>Lophotrochozoa</taxon>
        <taxon>Mollusca</taxon>
        <taxon>Bivalvia</taxon>
        <taxon>Autobranchia</taxon>
        <taxon>Pteriomorphia</taxon>
        <taxon>Pectinida</taxon>
        <taxon>Pectinoidea</taxon>
        <taxon>Pectinidae</taxon>
        <taxon>Mizuhopecten</taxon>
    </lineage>
</organism>
<keyword evidence="7" id="KW-1185">Reference proteome</keyword>
<dbReference type="PANTHER" id="PTHR14949:SF51">
    <property type="entry name" value="VON WILLEBRAND FACTOR D AND EGF DOMAIN-CONTAINING PROTEIN"/>
    <property type="match status" value="1"/>
</dbReference>
<keyword evidence="1 4" id="KW-0732">Signal</keyword>
<protein>
    <submittedName>
        <fullName evidence="6">von Willebrand factor D and EGF domain-containing protein</fullName>
    </submittedName>
</protein>
<dbReference type="EMBL" id="NEDP02005524">
    <property type="protein sequence ID" value="OWF39498.1"/>
    <property type="molecule type" value="Genomic_DNA"/>
</dbReference>
<dbReference type="Gene3D" id="2.10.25.10">
    <property type="entry name" value="Laminin"/>
    <property type="match status" value="1"/>
</dbReference>
<feature type="chain" id="PRO_5013392664" evidence="4">
    <location>
        <begin position="19"/>
        <end position="984"/>
    </location>
</feature>
<proteinExistence type="predicted"/>
<dbReference type="PANTHER" id="PTHR14949">
    <property type="entry name" value="EGF-LIKE-DOMAIN, MULTIPLE 7, 8"/>
    <property type="match status" value="1"/>
</dbReference>
<evidence type="ECO:0000256" key="1">
    <source>
        <dbReference type="ARBA" id="ARBA00022729"/>
    </source>
</evidence>
<name>A0A210PSP2_MIZYE</name>
<evidence type="ECO:0000313" key="7">
    <source>
        <dbReference type="Proteomes" id="UP000242188"/>
    </source>
</evidence>
<keyword evidence="2" id="KW-1015">Disulfide bond</keyword>
<reference evidence="6 7" key="1">
    <citation type="journal article" date="2017" name="Nat. Ecol. Evol.">
        <title>Scallop genome provides insights into evolution of bilaterian karyotype and development.</title>
        <authorList>
            <person name="Wang S."/>
            <person name="Zhang J."/>
            <person name="Jiao W."/>
            <person name="Li J."/>
            <person name="Xun X."/>
            <person name="Sun Y."/>
            <person name="Guo X."/>
            <person name="Huan P."/>
            <person name="Dong B."/>
            <person name="Zhang L."/>
            <person name="Hu X."/>
            <person name="Sun X."/>
            <person name="Wang J."/>
            <person name="Zhao C."/>
            <person name="Wang Y."/>
            <person name="Wang D."/>
            <person name="Huang X."/>
            <person name="Wang R."/>
            <person name="Lv J."/>
            <person name="Li Y."/>
            <person name="Zhang Z."/>
            <person name="Liu B."/>
            <person name="Lu W."/>
            <person name="Hui Y."/>
            <person name="Liang J."/>
            <person name="Zhou Z."/>
            <person name="Hou R."/>
            <person name="Li X."/>
            <person name="Liu Y."/>
            <person name="Li H."/>
            <person name="Ning X."/>
            <person name="Lin Y."/>
            <person name="Zhao L."/>
            <person name="Xing Q."/>
            <person name="Dou J."/>
            <person name="Li Y."/>
            <person name="Mao J."/>
            <person name="Guo H."/>
            <person name="Dou H."/>
            <person name="Li T."/>
            <person name="Mu C."/>
            <person name="Jiang W."/>
            <person name="Fu Q."/>
            <person name="Fu X."/>
            <person name="Miao Y."/>
            <person name="Liu J."/>
            <person name="Yu Q."/>
            <person name="Li R."/>
            <person name="Liao H."/>
            <person name="Li X."/>
            <person name="Kong Y."/>
            <person name="Jiang Z."/>
            <person name="Chourrout D."/>
            <person name="Li R."/>
            <person name="Bao Z."/>
        </authorList>
    </citation>
    <scope>NUCLEOTIDE SEQUENCE [LARGE SCALE GENOMIC DNA]</scope>
    <source>
        <strain evidence="6 7">PY_sf001</strain>
    </source>
</reference>
<dbReference type="OrthoDB" id="10021943at2759"/>
<dbReference type="Pfam" id="PF26129">
    <property type="entry name" value="Vwde"/>
    <property type="match status" value="1"/>
</dbReference>
<evidence type="ECO:0000259" key="5">
    <source>
        <dbReference type="PROSITE" id="PS51233"/>
    </source>
</evidence>
<dbReference type="InterPro" id="IPR050969">
    <property type="entry name" value="Dev_Signal_Modulators"/>
</dbReference>
<evidence type="ECO:0000256" key="4">
    <source>
        <dbReference type="SAM" id="SignalP"/>
    </source>
</evidence>
<dbReference type="GO" id="GO:0005576">
    <property type="term" value="C:extracellular region"/>
    <property type="evidence" value="ECO:0007669"/>
    <property type="project" value="TreeGrafter"/>
</dbReference>
<dbReference type="PROSITE" id="PS01186">
    <property type="entry name" value="EGF_2"/>
    <property type="match status" value="1"/>
</dbReference>
<dbReference type="PROSITE" id="PS51233">
    <property type="entry name" value="VWFD"/>
    <property type="match status" value="1"/>
</dbReference>
<evidence type="ECO:0000313" key="6">
    <source>
        <dbReference type="EMBL" id="OWF39498.1"/>
    </source>
</evidence>
<keyword evidence="3" id="KW-0325">Glycoprotein</keyword>
<accession>A0A210PSP2</accession>
<dbReference type="InterPro" id="IPR058727">
    <property type="entry name" value="Helical_Vwde"/>
</dbReference>
<dbReference type="STRING" id="6573.A0A210PSP2"/>
<sequence>MIRLLSFAVCCIIIKVSADECTSYKTLIEDHRSTLAVPTGTDRLLCDRALPLDWYRFTNGDMPTSCVPTYHCGTQIPIWLNGQLPTVQGTIVSLQACFNYGQGVNPAAYGGSTCCHASKQIQVKNCGSFNVYHLPRTPGCPMAYCAGNKPVCKRGQSSIGSANCTDLYPRMTHVPILGKPIIVDAQGHVGSTCSTTGNVKFPCHIPYPKGEPDVSFEVTWISNGHDPIMITGTQTPVVTTLNGDDRDALLDGRYMKGHMGTTLQCTVRSYHTSTPGLKSSSLKSNEFWAGIQVHNNSITVDEKGPEQDVTVESTVPITCNSPFQQTCQIGVEMKASTDPNDVSTTSCTYQLTCDPATQTYKSTIKVTATRDFVKDGDQRHELAFRPISNPISNPMWDGYSVKPIQIRSIDQPHGKCSTSGDPHVYQIDGSRNIAVNEIGDFIFYKSLARPFEVQIRTWGCGHFNPCICSVIAREGNDVVEVDMCAKRLNQIAAPHLSHWPLAGTTVDKDSTGKRLDINFPSGAHLIVRAASYNPNRKETDGFLTLNLQVPTDDLGKSVGLCGKYDNNQNNDLVGANGYKYSTNTKEKFVHTWLVNPGSSMFDQKPAYSPSAAINNTNYCQCDHHRADCTKTKANNPLAHQCGNLACTNVASHGVHPRDLDYPVESRSQREIRQVYKRTITSFPTPSGMTEAMAIKSCTDAIRGSTLYSRCQSVVLSETVNYYIDACVMDMMYSDSDVFNVAHMNTFDFECQDTVLRNVSNYAKGSHGERILPPDVTSHVCPNQCSRRGTCHEGTCVCHTGYTGNDCSVPVGVAPVASHIRGDGLCDVKDRHCMKVQVIARHLMDGPGLKCRYKKAEIGNGVILPYGPYIDAPAFLTSFLEVECSLPESAVLTKDSVREAFVVSVASDGVLYSSDLTFLVYDGLCQICDISGKCTLKDNACLIENACHRVGEQSSDGGYCDPNTDPYSWTRSTVVSVISGFYKMT</sequence>
<dbReference type="GO" id="GO:0005102">
    <property type="term" value="F:signaling receptor binding"/>
    <property type="evidence" value="ECO:0007669"/>
    <property type="project" value="TreeGrafter"/>
</dbReference>
<dbReference type="Proteomes" id="UP000242188">
    <property type="component" value="Unassembled WGS sequence"/>
</dbReference>
<evidence type="ECO:0000256" key="2">
    <source>
        <dbReference type="ARBA" id="ARBA00023157"/>
    </source>
</evidence>
<dbReference type="Pfam" id="PF23106">
    <property type="entry name" value="EGF_Teneurin"/>
    <property type="match status" value="1"/>
</dbReference>
<feature type="domain" description="VWFD" evidence="5">
    <location>
        <begin position="414"/>
        <end position="600"/>
    </location>
</feature>
<dbReference type="InterPro" id="IPR000742">
    <property type="entry name" value="EGF"/>
</dbReference>